<dbReference type="Gene3D" id="3.30.565.10">
    <property type="entry name" value="Histidine kinase-like ATPase, C-terminal domain"/>
    <property type="match status" value="1"/>
</dbReference>
<name>A0A251X4I8_9GAMM</name>
<dbReference type="CDD" id="cd00082">
    <property type="entry name" value="HisKA"/>
    <property type="match status" value="1"/>
</dbReference>
<keyword evidence="4" id="KW-0808">Transferase</keyword>
<dbReference type="SUPFAM" id="SSF47384">
    <property type="entry name" value="Homodimeric domain of signal transducing histidine kinase"/>
    <property type="match status" value="1"/>
</dbReference>
<evidence type="ECO:0000259" key="11">
    <source>
        <dbReference type="PROSITE" id="PS50110"/>
    </source>
</evidence>
<dbReference type="Pfam" id="PF00512">
    <property type="entry name" value="HisKA"/>
    <property type="match status" value="1"/>
</dbReference>
<evidence type="ECO:0000256" key="7">
    <source>
        <dbReference type="PROSITE-ProRule" id="PRU00169"/>
    </source>
</evidence>
<dbReference type="InterPro" id="IPR036097">
    <property type="entry name" value="HisK_dim/P_sf"/>
</dbReference>
<dbReference type="OrthoDB" id="9792854at2"/>
<dbReference type="Gene3D" id="1.10.287.130">
    <property type="match status" value="1"/>
</dbReference>
<comment type="caution">
    <text evidence="12">The sequence shown here is derived from an EMBL/GenBank/DDBJ whole genome shotgun (WGS) entry which is preliminary data.</text>
</comment>
<dbReference type="CDD" id="cd00156">
    <property type="entry name" value="REC"/>
    <property type="match status" value="1"/>
</dbReference>
<dbReference type="SMART" id="SM00387">
    <property type="entry name" value="HATPase_c"/>
    <property type="match status" value="1"/>
</dbReference>
<keyword evidence="9" id="KW-0472">Membrane</keyword>
<dbReference type="Proteomes" id="UP000194798">
    <property type="component" value="Unassembled WGS sequence"/>
</dbReference>
<evidence type="ECO:0000256" key="8">
    <source>
        <dbReference type="SAM" id="Coils"/>
    </source>
</evidence>
<keyword evidence="3 7" id="KW-0597">Phosphoprotein</keyword>
<evidence type="ECO:0000256" key="5">
    <source>
        <dbReference type="ARBA" id="ARBA00022777"/>
    </source>
</evidence>
<gene>
    <name evidence="12" type="ORF">TPSD3_14375</name>
</gene>
<keyword evidence="8" id="KW-0175">Coiled coil</keyword>
<dbReference type="SUPFAM" id="SSF55874">
    <property type="entry name" value="ATPase domain of HSP90 chaperone/DNA topoisomerase II/histidine kinase"/>
    <property type="match status" value="1"/>
</dbReference>
<feature type="transmembrane region" description="Helical" evidence="9">
    <location>
        <begin position="106"/>
        <end position="126"/>
    </location>
</feature>
<feature type="coiled-coil region" evidence="8">
    <location>
        <begin position="139"/>
        <end position="169"/>
    </location>
</feature>
<dbReference type="SMART" id="SM00388">
    <property type="entry name" value="HisKA"/>
    <property type="match status" value="1"/>
</dbReference>
<feature type="domain" description="Response regulatory" evidence="11">
    <location>
        <begin position="408"/>
        <end position="523"/>
    </location>
</feature>
<evidence type="ECO:0000256" key="6">
    <source>
        <dbReference type="ARBA" id="ARBA00023012"/>
    </source>
</evidence>
<sequence length="524" mass="59637">MQSLLCVIWFILYIRYHHNYASIAEKWLWIEILLNALSGLGWGLCWVLFINPDSLGSVILLNAMISGVLTAYAIATPLHKLATATCMSFCIFPIVIKSLFFMTNPVFYWLGMASLLLLIFAYMFSLKLHDLYLKMLLQVEENIGLVNELQKEKQQLEQLNIEKTRFLAAASHDLRQPIQAMKLFIDILASLLTQTPQKEILSKIEESSQSLSGLLEPLLDISRLDSGTIKPQPQWIYIDDLFYHIEQQYNGFAAKNQITLRCVSTSQQAFIDSAQLERILSNLVDNAIKHMKRKGKIVLGLRKQKHGFRIEVWDNGQGVPEAEHEKIFYEFYQVDNPERNRNKGIGLGLSIVKRLTKLMGGQLTFRSVLGKGCYFSLYFPLIEGEKTIVQETKIIPLLDETIALPQANVLIIEDDNHVIEALIRLLEHWGLNTRHAYNAETALSTLDTFSPDLILTDYQLQQGETGLAIIKLVEHHLNRPIPSLIITGNTSEDTVKFLQTLPIPVFYKPIAAGKLKLALYQLLK</sequence>
<organism evidence="12 13">
    <name type="scientific">Thioflexithrix psekupsensis</name>
    <dbReference type="NCBI Taxonomy" id="1570016"/>
    <lineage>
        <taxon>Bacteria</taxon>
        <taxon>Pseudomonadati</taxon>
        <taxon>Pseudomonadota</taxon>
        <taxon>Gammaproteobacteria</taxon>
        <taxon>Thiotrichales</taxon>
        <taxon>Thioflexithrix</taxon>
    </lineage>
</organism>
<dbReference type="InterPro" id="IPR003594">
    <property type="entry name" value="HATPase_dom"/>
</dbReference>
<feature type="transmembrane region" description="Helical" evidence="9">
    <location>
        <begin position="55"/>
        <end position="74"/>
    </location>
</feature>
<dbReference type="Pfam" id="PF00072">
    <property type="entry name" value="Response_reg"/>
    <property type="match status" value="1"/>
</dbReference>
<dbReference type="RefSeq" id="WP_086489248.1">
    <property type="nucleotide sequence ID" value="NZ_MSLT01000023.1"/>
</dbReference>
<keyword evidence="5" id="KW-0418">Kinase</keyword>
<keyword evidence="9" id="KW-1133">Transmembrane helix</keyword>
<keyword evidence="9" id="KW-0812">Transmembrane</keyword>
<evidence type="ECO:0000256" key="3">
    <source>
        <dbReference type="ARBA" id="ARBA00022553"/>
    </source>
</evidence>
<dbReference type="CDD" id="cd00075">
    <property type="entry name" value="HATPase"/>
    <property type="match status" value="1"/>
</dbReference>
<dbReference type="EC" id="2.7.13.3" evidence="2"/>
<dbReference type="Gene3D" id="3.40.50.2300">
    <property type="match status" value="1"/>
</dbReference>
<feature type="modified residue" description="4-aspartylphosphate" evidence="7">
    <location>
        <position position="457"/>
    </location>
</feature>
<proteinExistence type="predicted"/>
<dbReference type="InterPro" id="IPR001789">
    <property type="entry name" value="Sig_transdc_resp-reg_receiver"/>
</dbReference>
<dbReference type="PANTHER" id="PTHR43711">
    <property type="entry name" value="TWO-COMPONENT HISTIDINE KINASE"/>
    <property type="match status" value="1"/>
</dbReference>
<accession>A0A251X4I8</accession>
<comment type="catalytic activity">
    <reaction evidence="1">
        <text>ATP + protein L-histidine = ADP + protein N-phospho-L-histidine.</text>
        <dbReference type="EC" id="2.7.13.3"/>
    </reaction>
</comment>
<evidence type="ECO:0000313" key="12">
    <source>
        <dbReference type="EMBL" id="OUD12300.1"/>
    </source>
</evidence>
<dbReference type="PROSITE" id="PS50109">
    <property type="entry name" value="HIS_KIN"/>
    <property type="match status" value="1"/>
</dbReference>
<keyword evidence="13" id="KW-1185">Reference proteome</keyword>
<feature type="transmembrane region" description="Helical" evidence="9">
    <location>
        <begin position="81"/>
        <end position="100"/>
    </location>
</feature>
<dbReference type="Pfam" id="PF02518">
    <property type="entry name" value="HATPase_c"/>
    <property type="match status" value="1"/>
</dbReference>
<evidence type="ECO:0000256" key="1">
    <source>
        <dbReference type="ARBA" id="ARBA00000085"/>
    </source>
</evidence>
<dbReference type="GO" id="GO:0000155">
    <property type="term" value="F:phosphorelay sensor kinase activity"/>
    <property type="evidence" value="ECO:0007669"/>
    <property type="project" value="InterPro"/>
</dbReference>
<dbReference type="InterPro" id="IPR004358">
    <property type="entry name" value="Sig_transdc_His_kin-like_C"/>
</dbReference>
<dbReference type="PROSITE" id="PS50110">
    <property type="entry name" value="RESPONSE_REGULATORY"/>
    <property type="match status" value="1"/>
</dbReference>
<dbReference type="InterPro" id="IPR011006">
    <property type="entry name" value="CheY-like_superfamily"/>
</dbReference>
<dbReference type="AlphaFoldDB" id="A0A251X4I8"/>
<dbReference type="InterPro" id="IPR050736">
    <property type="entry name" value="Sensor_HK_Regulatory"/>
</dbReference>
<evidence type="ECO:0000259" key="10">
    <source>
        <dbReference type="PROSITE" id="PS50109"/>
    </source>
</evidence>
<dbReference type="InterPro" id="IPR003661">
    <property type="entry name" value="HisK_dim/P_dom"/>
</dbReference>
<dbReference type="PANTHER" id="PTHR43711:SF31">
    <property type="entry name" value="HISTIDINE KINASE"/>
    <property type="match status" value="1"/>
</dbReference>
<dbReference type="PRINTS" id="PR00344">
    <property type="entry name" value="BCTRLSENSOR"/>
</dbReference>
<evidence type="ECO:0000256" key="4">
    <source>
        <dbReference type="ARBA" id="ARBA00022679"/>
    </source>
</evidence>
<dbReference type="SUPFAM" id="SSF52172">
    <property type="entry name" value="CheY-like"/>
    <property type="match status" value="1"/>
</dbReference>
<feature type="transmembrane region" description="Helical" evidence="9">
    <location>
        <begin position="27"/>
        <end position="49"/>
    </location>
</feature>
<evidence type="ECO:0000256" key="9">
    <source>
        <dbReference type="SAM" id="Phobius"/>
    </source>
</evidence>
<evidence type="ECO:0000256" key="2">
    <source>
        <dbReference type="ARBA" id="ARBA00012438"/>
    </source>
</evidence>
<dbReference type="SMART" id="SM00448">
    <property type="entry name" value="REC"/>
    <property type="match status" value="1"/>
</dbReference>
<reference evidence="12 13" key="1">
    <citation type="submission" date="2016-12" db="EMBL/GenBank/DDBJ databases">
        <title>Thioflexothrix psekupsii D3 genome sequencing and assembly.</title>
        <authorList>
            <person name="Fomenkov A."/>
            <person name="Vincze T."/>
            <person name="Grabovich M."/>
            <person name="Anton B.P."/>
            <person name="Dubinina G."/>
            <person name="Orlova M."/>
            <person name="Belousova E."/>
            <person name="Roberts R.J."/>
        </authorList>
    </citation>
    <scope>NUCLEOTIDE SEQUENCE [LARGE SCALE GENOMIC DNA]</scope>
    <source>
        <strain evidence="12">D3</strain>
    </source>
</reference>
<dbReference type="InterPro" id="IPR005467">
    <property type="entry name" value="His_kinase_dom"/>
</dbReference>
<feature type="domain" description="Histidine kinase" evidence="10">
    <location>
        <begin position="169"/>
        <end position="383"/>
    </location>
</feature>
<dbReference type="EMBL" id="MSLT01000023">
    <property type="protein sequence ID" value="OUD12300.1"/>
    <property type="molecule type" value="Genomic_DNA"/>
</dbReference>
<dbReference type="InterPro" id="IPR036890">
    <property type="entry name" value="HATPase_C_sf"/>
</dbReference>
<evidence type="ECO:0000313" key="13">
    <source>
        <dbReference type="Proteomes" id="UP000194798"/>
    </source>
</evidence>
<protein>
    <recommendedName>
        <fullName evidence="2">histidine kinase</fullName>
        <ecNumber evidence="2">2.7.13.3</ecNumber>
    </recommendedName>
</protein>
<keyword evidence="6" id="KW-0902">Two-component regulatory system</keyword>